<name>A0A3B1BBN4_9ZZZZ</name>
<sequence>MRFKHAQALNYIQEETAQAKTTVAKPYSIISIYNYTLVVIVWRLCVNSALDDIYLAREQSKKHILHVQK</sequence>
<protein>
    <submittedName>
        <fullName evidence="1">Uncharacterized protein</fullName>
    </submittedName>
</protein>
<dbReference type="AlphaFoldDB" id="A0A3B1BBN4"/>
<gene>
    <name evidence="1" type="ORF">MNBD_GAMMA24-739</name>
</gene>
<accession>A0A3B1BBN4</accession>
<organism evidence="1">
    <name type="scientific">hydrothermal vent metagenome</name>
    <dbReference type="NCBI Taxonomy" id="652676"/>
    <lineage>
        <taxon>unclassified sequences</taxon>
        <taxon>metagenomes</taxon>
        <taxon>ecological metagenomes</taxon>
    </lineage>
</organism>
<proteinExistence type="predicted"/>
<reference evidence="1" key="1">
    <citation type="submission" date="2018-06" db="EMBL/GenBank/DDBJ databases">
        <authorList>
            <person name="Zhirakovskaya E."/>
        </authorList>
    </citation>
    <scope>NUCLEOTIDE SEQUENCE</scope>
</reference>
<evidence type="ECO:0000313" key="1">
    <source>
        <dbReference type="EMBL" id="VAX13492.1"/>
    </source>
</evidence>
<dbReference type="EMBL" id="UOFZ01000119">
    <property type="protein sequence ID" value="VAX13492.1"/>
    <property type="molecule type" value="Genomic_DNA"/>
</dbReference>